<keyword evidence="2" id="KW-1185">Reference proteome</keyword>
<reference evidence="1" key="1">
    <citation type="submission" date="2010-06" db="EMBL/GenBank/DDBJ databases">
        <authorList>
            <person name="Muzny D."/>
            <person name="Qin X."/>
            <person name="Buhay C."/>
            <person name="Dugan-Rocha S."/>
            <person name="Ding Y."/>
            <person name="Chen G."/>
            <person name="Hawes A."/>
            <person name="Holder M."/>
            <person name="Jhangiani S."/>
            <person name="Johnson A."/>
            <person name="Khan Z."/>
            <person name="Li Z."/>
            <person name="Liu W."/>
            <person name="Liu X."/>
            <person name="Perez L."/>
            <person name="Shen H."/>
            <person name="Wang Q."/>
            <person name="Watt J."/>
            <person name="Xi L."/>
            <person name="Xin Y."/>
            <person name="Zhou J."/>
            <person name="Deng J."/>
            <person name="Jiang H."/>
            <person name="Liu Y."/>
            <person name="Qu J."/>
            <person name="Song X.-Z."/>
            <person name="Zhang L."/>
            <person name="Villasana D."/>
            <person name="Johnson A."/>
            <person name="Liu J."/>
            <person name="Liyanage D."/>
            <person name="Lorensuhewa L."/>
            <person name="Robinson T."/>
            <person name="Song A."/>
            <person name="Song B.-B."/>
            <person name="Dinh H."/>
            <person name="Thornton R."/>
            <person name="Coyle M."/>
            <person name="Francisco L."/>
            <person name="Jackson L."/>
            <person name="Javaid M."/>
            <person name="Korchina V."/>
            <person name="Kovar C."/>
            <person name="Mata R."/>
            <person name="Mathew T."/>
            <person name="Ngo R."/>
            <person name="Nguyen L."/>
            <person name="Nguyen N."/>
            <person name="Okwuonu G."/>
            <person name="Ongeri F."/>
            <person name="Pham C."/>
            <person name="Simmons D."/>
            <person name="Wilczek-Boney K."/>
            <person name="Hale W."/>
            <person name="Jakkamsetti A."/>
            <person name="Pham P."/>
            <person name="Ruth R."/>
            <person name="San Lucas F."/>
            <person name="Warren J."/>
            <person name="Zhang J."/>
            <person name="Zhao Z."/>
            <person name="Zhou C."/>
            <person name="Zhu D."/>
            <person name="Lee S."/>
            <person name="Bess C."/>
            <person name="Blankenburg K."/>
            <person name="Forbes L."/>
            <person name="Fu Q."/>
            <person name="Gubbala S."/>
            <person name="Hirani K."/>
            <person name="Jayaseelan J.C."/>
            <person name="Lara F."/>
            <person name="Munidasa M."/>
            <person name="Palculict T."/>
            <person name="Patil S."/>
            <person name="Pu L.-L."/>
            <person name="Saada N."/>
            <person name="Tang L."/>
            <person name="Weissenberger G."/>
            <person name="Zhu Y."/>
            <person name="Hemphill L."/>
            <person name="Shang Y."/>
            <person name="Youmans B."/>
            <person name="Ayvaz T."/>
            <person name="Ross M."/>
            <person name="Santibanez J."/>
            <person name="Aqrawi P."/>
            <person name="Gross S."/>
            <person name="Joshi V."/>
            <person name="Fowler G."/>
            <person name="Nazareth L."/>
            <person name="Reid J."/>
            <person name="Worley K."/>
            <person name="Petrosino J."/>
            <person name="Highlander S."/>
            <person name="Gibbs R."/>
        </authorList>
    </citation>
    <scope>NUCLEOTIDE SEQUENCE [LARGE SCALE GENOMIC DNA]</scope>
    <source>
        <strain evidence="1">ATCC 33030</strain>
    </source>
</reference>
<dbReference type="Proteomes" id="UP000004208">
    <property type="component" value="Unassembled WGS sequence"/>
</dbReference>
<dbReference type="PANTHER" id="PTHR30267">
    <property type="entry name" value="PROTEIN KINASE PRKA"/>
    <property type="match status" value="1"/>
</dbReference>
<organism evidence="1 2">
    <name type="scientific">Corynebacterium genitalium ATCC 33030</name>
    <dbReference type="NCBI Taxonomy" id="585529"/>
    <lineage>
        <taxon>Bacteria</taxon>
        <taxon>Bacillati</taxon>
        <taxon>Actinomycetota</taxon>
        <taxon>Actinomycetes</taxon>
        <taxon>Mycobacteriales</taxon>
        <taxon>Corynebacteriaceae</taxon>
        <taxon>Corynebacterium</taxon>
    </lineage>
</organism>
<dbReference type="FunFam" id="3.40.50.300:FF:000841">
    <property type="entry name" value="Magnesium protoporphyrin chelatase"/>
    <property type="match status" value="1"/>
</dbReference>
<sequence>MTSAPNISTLGELRESGNYPYRTIREELRDNLLAALAAGDNPWEGLHGLENTVIPQVERAIIAGHDIVLLGERGQGKTRLLRTLPSLLDEWTPVLTNSELREHPLHPITDASRALVSENGDATPISWLHRDERYSEKLATPDTSVADLIGDVDPMRVAEGRRLGDPETIHYGLIPRSNRGIVAINELPDLAERIQVAMLNVMEEADIQIRGYMLRLPLDVLVVASANPEDYTNRGRIITPLKDRFGAEIRTHYPLELAAEMAVIEQEADLTAEIPPVLLEVLARFTRALRESPAVNQRAGVSARFAIAGAETVAASARHRAAVSGEDPVARLVDLEAAVDVMGGKVEFEPGEEGREWELLEYILRTAIAGAVRRSVREIDFAPLIAALDGTRTISTGEHVTAAQFLAGLPDLDGATLYDDLTAAFAPENGAGSDGHRAAAIELGIESLYLSRKISKDSGEGETIYG</sequence>
<evidence type="ECO:0000313" key="1">
    <source>
        <dbReference type="EMBL" id="EFK54291.1"/>
    </source>
</evidence>
<dbReference type="SUPFAM" id="SSF52540">
    <property type="entry name" value="P-loop containing nucleoside triphosphate hydrolases"/>
    <property type="match status" value="1"/>
</dbReference>
<dbReference type="EMBL" id="ACLJ02000003">
    <property type="protein sequence ID" value="EFK54291.1"/>
    <property type="molecule type" value="Genomic_DNA"/>
</dbReference>
<dbReference type="STRING" id="585529.HMPREF0291_11948"/>
<proteinExistence type="predicted"/>
<name>D7WDR0_9CORY</name>
<gene>
    <name evidence="1" type="ORF">HMPREF0291_11948</name>
</gene>
<comment type="caution">
    <text evidence="1">The sequence shown here is derived from an EMBL/GenBank/DDBJ whole genome shotgun (WGS) entry which is preliminary data.</text>
</comment>
<accession>D7WDR0</accession>
<dbReference type="GO" id="GO:0004672">
    <property type="term" value="F:protein kinase activity"/>
    <property type="evidence" value="ECO:0007669"/>
    <property type="project" value="TreeGrafter"/>
</dbReference>
<evidence type="ECO:0000313" key="2">
    <source>
        <dbReference type="Proteomes" id="UP000004208"/>
    </source>
</evidence>
<dbReference type="OrthoDB" id="9760760at2"/>
<dbReference type="PANTHER" id="PTHR30267:SF2">
    <property type="entry name" value="PROTEIN PRKA"/>
    <property type="match status" value="1"/>
</dbReference>
<dbReference type="RefSeq" id="WP_005290865.1">
    <property type="nucleotide sequence ID" value="NZ_CM000961.1"/>
</dbReference>
<dbReference type="InterPro" id="IPR027417">
    <property type="entry name" value="P-loop_NTPase"/>
</dbReference>
<dbReference type="Gene3D" id="3.40.50.300">
    <property type="entry name" value="P-loop containing nucleotide triphosphate hydrolases"/>
    <property type="match status" value="1"/>
</dbReference>
<dbReference type="HOGENOM" id="CLU_043779_0_0_11"/>
<protein>
    <submittedName>
        <fullName evidence="1">PrkA AAA domain protein</fullName>
    </submittedName>
</protein>
<dbReference type="AlphaFoldDB" id="D7WDR0"/>
<dbReference type="eggNOG" id="COG1239">
    <property type="taxonomic scope" value="Bacteria"/>
</dbReference>